<feature type="non-terminal residue" evidence="2">
    <location>
        <position position="230"/>
    </location>
</feature>
<feature type="compositionally biased region" description="Low complexity" evidence="1">
    <location>
        <begin position="34"/>
        <end position="43"/>
    </location>
</feature>
<evidence type="ECO:0000256" key="1">
    <source>
        <dbReference type="SAM" id="MobiDB-lite"/>
    </source>
</evidence>
<feature type="compositionally biased region" description="Low complexity" evidence="1">
    <location>
        <begin position="110"/>
        <end position="121"/>
    </location>
</feature>
<protein>
    <submittedName>
        <fullName evidence="2">Uncharacterized protein conserved in bacteria</fullName>
    </submittedName>
</protein>
<organism evidence="2">
    <name type="scientific">uncultured Rubrobacteraceae bacterium</name>
    <dbReference type="NCBI Taxonomy" id="349277"/>
    <lineage>
        <taxon>Bacteria</taxon>
        <taxon>Bacillati</taxon>
        <taxon>Actinomycetota</taxon>
        <taxon>Rubrobacteria</taxon>
        <taxon>Rubrobacterales</taxon>
        <taxon>Rubrobacteraceae</taxon>
        <taxon>environmental samples</taxon>
    </lineage>
</organism>
<reference evidence="2" key="1">
    <citation type="submission" date="2020-02" db="EMBL/GenBank/DDBJ databases">
        <authorList>
            <person name="Meier V. D."/>
        </authorList>
    </citation>
    <scope>NUCLEOTIDE SEQUENCE</scope>
    <source>
        <strain evidence="2">AVDCRST_MAG02</strain>
    </source>
</reference>
<feature type="non-terminal residue" evidence="2">
    <location>
        <position position="1"/>
    </location>
</feature>
<feature type="compositionally biased region" description="Basic residues" evidence="1">
    <location>
        <begin position="142"/>
        <end position="151"/>
    </location>
</feature>
<dbReference type="EMBL" id="CADCVH010000062">
    <property type="protein sequence ID" value="CAA9458424.1"/>
    <property type="molecule type" value="Genomic_DNA"/>
</dbReference>
<feature type="compositionally biased region" description="Basic and acidic residues" evidence="1">
    <location>
        <begin position="1"/>
        <end position="15"/>
    </location>
</feature>
<gene>
    <name evidence="2" type="ORF">AVDCRST_MAG02-1812</name>
</gene>
<evidence type="ECO:0000313" key="2">
    <source>
        <dbReference type="EMBL" id="CAA9458424.1"/>
    </source>
</evidence>
<feature type="compositionally biased region" description="Basic residues" evidence="1">
    <location>
        <begin position="191"/>
        <end position="205"/>
    </location>
</feature>
<feature type="compositionally biased region" description="Basic and acidic residues" evidence="1">
    <location>
        <begin position="75"/>
        <end position="94"/>
    </location>
</feature>
<feature type="compositionally biased region" description="Basic residues" evidence="1">
    <location>
        <begin position="44"/>
        <end position="58"/>
    </location>
</feature>
<dbReference type="AlphaFoldDB" id="A0A6J4R2Y2"/>
<feature type="compositionally biased region" description="Low complexity" evidence="1">
    <location>
        <begin position="168"/>
        <end position="182"/>
    </location>
</feature>
<proteinExistence type="predicted"/>
<feature type="region of interest" description="Disordered" evidence="1">
    <location>
        <begin position="1"/>
        <end position="230"/>
    </location>
</feature>
<name>A0A6J4R2Y2_9ACTN</name>
<sequence length="230" mass="25193">EHEKGSPSGLAERRQARTAALPGTNGTKRVRQNPGRGPVAAGPRRPRRRRPGGPRGPRRAQQEGVRLPAGAPPVLDREDRASARVRGLRRELLHRGAPRVGGGRRRRLPGGRTRAGRALAGEPAPDAVLQARRPPRTQRAGRVVRRDRPHRLLPAPGRTRARAGGGCPRFARPPGARGNRPRNQPRDVPRPARRGRPRTRARGTRAIRPVAGDLRGPTRRGYPKAHREAV</sequence>
<accession>A0A6J4R2Y2</accession>